<dbReference type="EMBL" id="JAUDFV010000155">
    <property type="protein sequence ID" value="KAL2715067.1"/>
    <property type="molecule type" value="Genomic_DNA"/>
</dbReference>
<proteinExistence type="predicted"/>
<organism evidence="2 3">
    <name type="scientific">Vespula squamosa</name>
    <name type="common">Southern yellow jacket</name>
    <name type="synonym">Wasp</name>
    <dbReference type="NCBI Taxonomy" id="30214"/>
    <lineage>
        <taxon>Eukaryota</taxon>
        <taxon>Metazoa</taxon>
        <taxon>Ecdysozoa</taxon>
        <taxon>Arthropoda</taxon>
        <taxon>Hexapoda</taxon>
        <taxon>Insecta</taxon>
        <taxon>Pterygota</taxon>
        <taxon>Neoptera</taxon>
        <taxon>Endopterygota</taxon>
        <taxon>Hymenoptera</taxon>
        <taxon>Apocrita</taxon>
        <taxon>Aculeata</taxon>
        <taxon>Vespoidea</taxon>
        <taxon>Vespidae</taxon>
        <taxon>Vespinae</taxon>
        <taxon>Vespula</taxon>
    </lineage>
</organism>
<sequence>MAGVGDWGRSMNPREKAGVCVKNRYDENDDDDDDNDNDDDDDIDDDDDDDDDDECSQKQNCASIGFHPFSMHAFNPN</sequence>
<evidence type="ECO:0000313" key="2">
    <source>
        <dbReference type="EMBL" id="KAL2715067.1"/>
    </source>
</evidence>
<reference evidence="2 3" key="1">
    <citation type="journal article" date="2024" name="Ann. Entomol. Soc. Am.">
        <title>Genomic analyses of the southern and eastern yellowjacket wasps (Hymenoptera: Vespidae) reveal evolutionary signatures of social life.</title>
        <authorList>
            <person name="Catto M.A."/>
            <person name="Caine P.B."/>
            <person name="Orr S.E."/>
            <person name="Hunt B.G."/>
            <person name="Goodisman M.A.D."/>
        </authorList>
    </citation>
    <scope>NUCLEOTIDE SEQUENCE [LARGE SCALE GENOMIC DNA]</scope>
    <source>
        <strain evidence="2">233</strain>
        <tissue evidence="2">Head and thorax</tissue>
    </source>
</reference>
<evidence type="ECO:0000256" key="1">
    <source>
        <dbReference type="SAM" id="MobiDB-lite"/>
    </source>
</evidence>
<dbReference type="Proteomes" id="UP001607302">
    <property type="component" value="Unassembled WGS sequence"/>
</dbReference>
<dbReference type="AlphaFoldDB" id="A0ABD2A369"/>
<protein>
    <submittedName>
        <fullName evidence="2">Uncharacterized protein</fullName>
    </submittedName>
</protein>
<feature type="region of interest" description="Disordered" evidence="1">
    <location>
        <begin position="1"/>
        <end position="62"/>
    </location>
</feature>
<comment type="caution">
    <text evidence="2">The sequence shown here is derived from an EMBL/GenBank/DDBJ whole genome shotgun (WGS) entry which is preliminary data.</text>
</comment>
<evidence type="ECO:0000313" key="3">
    <source>
        <dbReference type="Proteomes" id="UP001607302"/>
    </source>
</evidence>
<keyword evidence="3" id="KW-1185">Reference proteome</keyword>
<accession>A0ABD2A369</accession>
<name>A0ABD2A369_VESSQ</name>
<gene>
    <name evidence="2" type="ORF">V1478_014765</name>
</gene>
<feature type="compositionally biased region" description="Acidic residues" evidence="1">
    <location>
        <begin position="27"/>
        <end position="54"/>
    </location>
</feature>